<evidence type="ECO:0000313" key="1">
    <source>
        <dbReference type="EMBL" id="KAJ5099482.1"/>
    </source>
</evidence>
<name>A0A9W9KC04_9EURO</name>
<protein>
    <submittedName>
        <fullName evidence="1">Uncharacterized protein</fullName>
    </submittedName>
</protein>
<dbReference type="RefSeq" id="XP_056475136.1">
    <property type="nucleotide sequence ID" value="XM_056618977.1"/>
</dbReference>
<reference evidence="1" key="2">
    <citation type="journal article" date="2023" name="IMA Fungus">
        <title>Comparative genomic study of the Penicillium genus elucidates a diverse pangenome and 15 lateral gene transfer events.</title>
        <authorList>
            <person name="Petersen C."/>
            <person name="Sorensen T."/>
            <person name="Nielsen M.R."/>
            <person name="Sondergaard T.E."/>
            <person name="Sorensen J.L."/>
            <person name="Fitzpatrick D.A."/>
            <person name="Frisvad J.C."/>
            <person name="Nielsen K.L."/>
        </authorList>
    </citation>
    <scope>NUCLEOTIDE SEQUENCE</scope>
    <source>
        <strain evidence="1">IBT 30761</strain>
    </source>
</reference>
<gene>
    <name evidence="1" type="ORF">N7532_006483</name>
</gene>
<dbReference type="Proteomes" id="UP001149074">
    <property type="component" value="Unassembled WGS sequence"/>
</dbReference>
<dbReference type="OrthoDB" id="20872at2759"/>
<keyword evidence="2" id="KW-1185">Reference proteome</keyword>
<dbReference type="GeneID" id="81357956"/>
<proteinExistence type="predicted"/>
<reference evidence="1" key="1">
    <citation type="submission" date="2022-11" db="EMBL/GenBank/DDBJ databases">
        <authorList>
            <person name="Petersen C."/>
        </authorList>
    </citation>
    <scope>NUCLEOTIDE SEQUENCE</scope>
    <source>
        <strain evidence="1">IBT 30761</strain>
    </source>
</reference>
<organism evidence="1 2">
    <name type="scientific">Penicillium argentinense</name>
    <dbReference type="NCBI Taxonomy" id="1131581"/>
    <lineage>
        <taxon>Eukaryota</taxon>
        <taxon>Fungi</taxon>
        <taxon>Dikarya</taxon>
        <taxon>Ascomycota</taxon>
        <taxon>Pezizomycotina</taxon>
        <taxon>Eurotiomycetes</taxon>
        <taxon>Eurotiomycetidae</taxon>
        <taxon>Eurotiales</taxon>
        <taxon>Aspergillaceae</taxon>
        <taxon>Penicillium</taxon>
    </lineage>
</organism>
<sequence>MEVLRDCLGQMESKLLRKIKELPESVEQAYEIILRRCHQQNRQDGRRLLNIIVAAQRPLKVSEIDVALEVQPDMISRTDLDLEGSHRKQWI</sequence>
<comment type="caution">
    <text evidence="1">The sequence shown here is derived from an EMBL/GenBank/DDBJ whole genome shotgun (WGS) entry which is preliminary data.</text>
</comment>
<dbReference type="EMBL" id="JAPQKI010000005">
    <property type="protein sequence ID" value="KAJ5099482.1"/>
    <property type="molecule type" value="Genomic_DNA"/>
</dbReference>
<accession>A0A9W9KC04</accession>
<dbReference type="AlphaFoldDB" id="A0A9W9KC04"/>
<evidence type="ECO:0000313" key="2">
    <source>
        <dbReference type="Proteomes" id="UP001149074"/>
    </source>
</evidence>